<dbReference type="AlphaFoldDB" id="A0A6V8H8M2"/>
<evidence type="ECO:0000313" key="3">
    <source>
        <dbReference type="EMBL" id="GAM37028.1"/>
    </source>
</evidence>
<dbReference type="Pfam" id="PF15463">
    <property type="entry name" value="ECM11"/>
    <property type="match status" value="1"/>
</dbReference>
<comment type="caution">
    <text evidence="3">The sequence shown here is derived from an EMBL/GenBank/DDBJ whole genome shotgun (WGS) entry which is preliminary data.</text>
</comment>
<evidence type="ECO:0000313" key="4">
    <source>
        <dbReference type="Proteomes" id="UP000053095"/>
    </source>
</evidence>
<dbReference type="GO" id="GO:0001164">
    <property type="term" value="F:RNA polymerase I core promoter sequence-specific DNA binding"/>
    <property type="evidence" value="ECO:0007669"/>
    <property type="project" value="TreeGrafter"/>
</dbReference>
<feature type="domain" description="Extracellular mutant protein 11 C-terminal" evidence="2">
    <location>
        <begin position="425"/>
        <end position="587"/>
    </location>
</feature>
<dbReference type="GO" id="GO:0070860">
    <property type="term" value="C:RNA polymerase I core factor complex"/>
    <property type="evidence" value="ECO:0007669"/>
    <property type="project" value="TreeGrafter"/>
</dbReference>
<sequence>MGLEDYIRARSDQYYAPNLRDVRIHSPQQQKATIIDTSIAGSGAPASRFMRPSFPFQYPEAEFNNQQPQPYDLPVTTAQQQQKQQPPEKSIFDTDVENADDTTITLTSLADIEARDRDHDRRGMFDHDMSQDWDGSVLSESDHHTDRKDNYYRTEEPVKTPAKAPRYRRKTVVPLAETEDINYANGYRDNDRRQTLDWNPAEIPRSATAASNKRNSITNVSRIPRAKSRMFLQRSDSDPGLSSAKMASTKEAATTMNTRTVQIPYRTGYSKASNFPQNLATTPNNRFNFKSERSYERLISQQTSPTRQVSGPRPQPDSRQQRQRQQQQRRVSSASPQKGERTRQKPVATPSNKARRLLDETDDSFDDEEEGEETQEVSEDIDDESSGSSVHAQSLTTTDITERKISILSTSSESMDKRYQKLASDYPDEVLQQMDFSELEKEPFDHSPSSSSPFKHQRATATATTTPKKARAPSPSPLPPAPPPPPPDTSTSPSEKLAYIMTALRTPTARHNYISSMPITDWELLGDELIDQMGEMLKMIKDSRQARRRTTALFEAEIRRRHDQAINEAGELDRKFVEMKEGGLGVLRALNP</sequence>
<keyword evidence="4" id="KW-1185">Reference proteome</keyword>
<gene>
    <name evidence="3" type="ORF">TCE0_022r06593</name>
</gene>
<dbReference type="EMBL" id="DF933818">
    <property type="protein sequence ID" value="GAM37028.1"/>
    <property type="molecule type" value="Genomic_DNA"/>
</dbReference>
<feature type="compositionally biased region" description="Acidic residues" evidence="1">
    <location>
        <begin position="360"/>
        <end position="385"/>
    </location>
</feature>
<evidence type="ECO:0000259" key="2">
    <source>
        <dbReference type="Pfam" id="PF15463"/>
    </source>
</evidence>
<evidence type="ECO:0000256" key="1">
    <source>
        <dbReference type="SAM" id="MobiDB-lite"/>
    </source>
</evidence>
<dbReference type="GO" id="GO:0017025">
    <property type="term" value="F:TBP-class protein binding"/>
    <property type="evidence" value="ECO:0007669"/>
    <property type="project" value="TreeGrafter"/>
</dbReference>
<dbReference type="Proteomes" id="UP000053095">
    <property type="component" value="Unassembled WGS sequence"/>
</dbReference>
<feature type="region of interest" description="Disordered" evidence="1">
    <location>
        <begin position="231"/>
        <end position="253"/>
    </location>
</feature>
<protein>
    <recommendedName>
        <fullName evidence="2">Extracellular mutant protein 11 C-terminal domain-containing protein</fullName>
    </recommendedName>
</protein>
<dbReference type="GO" id="GO:0042790">
    <property type="term" value="P:nucleolar large rRNA transcription by RNA polymerase I"/>
    <property type="evidence" value="ECO:0007669"/>
    <property type="project" value="TreeGrafter"/>
</dbReference>
<organism evidence="3 4">
    <name type="scientific">Talaromyces pinophilus</name>
    <name type="common">Penicillium pinophilum</name>
    <dbReference type="NCBI Taxonomy" id="128442"/>
    <lineage>
        <taxon>Eukaryota</taxon>
        <taxon>Fungi</taxon>
        <taxon>Dikarya</taxon>
        <taxon>Ascomycota</taxon>
        <taxon>Pezizomycotina</taxon>
        <taxon>Eurotiomycetes</taxon>
        <taxon>Eurotiomycetidae</taxon>
        <taxon>Eurotiales</taxon>
        <taxon>Trichocomaceae</taxon>
        <taxon>Talaromyces</taxon>
        <taxon>Talaromyces sect. Talaromyces</taxon>
    </lineage>
</organism>
<feature type="region of interest" description="Disordered" evidence="1">
    <location>
        <begin position="300"/>
        <end position="401"/>
    </location>
</feature>
<feature type="compositionally biased region" description="Low complexity" evidence="1">
    <location>
        <begin position="323"/>
        <end position="337"/>
    </location>
</feature>
<name>A0A6V8H8M2_TALPI</name>
<feature type="compositionally biased region" description="Pro residues" evidence="1">
    <location>
        <begin position="474"/>
        <end position="488"/>
    </location>
</feature>
<feature type="compositionally biased region" description="Polar residues" evidence="1">
    <location>
        <begin position="390"/>
        <end position="399"/>
    </location>
</feature>
<dbReference type="PANTHER" id="PTHR28244">
    <property type="entry name" value="RNA POLYMERASE I-SPECIFIC TRANSCRIPTION INITIATION FACTOR RRN11"/>
    <property type="match status" value="1"/>
</dbReference>
<feature type="region of interest" description="Disordered" evidence="1">
    <location>
        <begin position="60"/>
        <end position="93"/>
    </location>
</feature>
<dbReference type="InterPro" id="IPR053029">
    <property type="entry name" value="RNA_pol_I-specific_init_factor"/>
</dbReference>
<dbReference type="PANTHER" id="PTHR28244:SF1">
    <property type="entry name" value="RNA POLYMERASE I-SPECIFIC TRANSCRIPTION INITIATION FACTOR RRN11"/>
    <property type="match status" value="1"/>
</dbReference>
<dbReference type="InterPro" id="IPR029178">
    <property type="entry name" value="Ecm11_C"/>
</dbReference>
<feature type="compositionally biased region" description="Low complexity" evidence="1">
    <location>
        <begin position="447"/>
        <end position="467"/>
    </location>
</feature>
<accession>A0A6V8H8M2</accession>
<proteinExistence type="predicted"/>
<feature type="region of interest" description="Disordered" evidence="1">
    <location>
        <begin position="440"/>
        <end position="494"/>
    </location>
</feature>
<feature type="compositionally biased region" description="Polar residues" evidence="1">
    <location>
        <begin position="300"/>
        <end position="309"/>
    </location>
</feature>
<reference evidence="4" key="1">
    <citation type="journal article" date="2015" name="Genome Announc.">
        <title>Draft genome sequence of Talaromyces cellulolyticus strain Y-94, a source of lignocellulosic biomass-degrading enzymes.</title>
        <authorList>
            <person name="Fujii T."/>
            <person name="Koike H."/>
            <person name="Sawayama S."/>
            <person name="Yano S."/>
            <person name="Inoue H."/>
        </authorList>
    </citation>
    <scope>NUCLEOTIDE SEQUENCE [LARGE SCALE GENOMIC DNA]</scope>
    <source>
        <strain evidence="4">Y-94</strain>
    </source>
</reference>